<comment type="cofactor">
    <cofactor evidence="1">
        <name>Zn(2+)</name>
        <dbReference type="ChEBI" id="CHEBI:29105"/>
    </cofactor>
</comment>
<dbReference type="SMART" id="SM00028">
    <property type="entry name" value="TPR"/>
    <property type="match status" value="2"/>
</dbReference>
<keyword evidence="2" id="KW-0645">Protease</keyword>
<keyword evidence="4" id="KW-0378">Hydrolase</keyword>
<evidence type="ECO:0000313" key="12">
    <source>
        <dbReference type="Proteomes" id="UP000664414"/>
    </source>
</evidence>
<keyword evidence="3" id="KW-0479">Metal-binding</keyword>
<dbReference type="InterPro" id="IPR051156">
    <property type="entry name" value="Mito/Outer_Membr_Metalloprot"/>
</dbReference>
<dbReference type="InterPro" id="IPR019734">
    <property type="entry name" value="TPR_rpt"/>
</dbReference>
<evidence type="ECO:0000256" key="6">
    <source>
        <dbReference type="ARBA" id="ARBA00023049"/>
    </source>
</evidence>
<dbReference type="CDD" id="cd07324">
    <property type="entry name" value="M48C_Oma1-like"/>
    <property type="match status" value="1"/>
</dbReference>
<feature type="chain" id="PRO_5035241521" evidence="8">
    <location>
        <begin position="27"/>
        <end position="454"/>
    </location>
</feature>
<dbReference type="GO" id="GO:0004222">
    <property type="term" value="F:metalloendopeptidase activity"/>
    <property type="evidence" value="ECO:0007669"/>
    <property type="project" value="InterPro"/>
</dbReference>
<feature type="repeat" description="TPR" evidence="7">
    <location>
        <begin position="308"/>
        <end position="341"/>
    </location>
</feature>
<dbReference type="Proteomes" id="UP000664414">
    <property type="component" value="Unassembled WGS sequence"/>
</dbReference>
<reference evidence="11" key="1">
    <citation type="submission" date="2021-02" db="EMBL/GenBank/DDBJ databases">
        <title>Thiocyanate and organic carbon inputs drive convergent selection for specific autotrophic Afipia and Thiobacillus strains within complex microbiomes.</title>
        <authorList>
            <person name="Huddy R.J."/>
            <person name="Sachdeva R."/>
            <person name="Kadzinga F."/>
            <person name="Kantor R.S."/>
            <person name="Harrison S.T.L."/>
            <person name="Banfield J.F."/>
        </authorList>
    </citation>
    <scope>NUCLEOTIDE SEQUENCE</scope>
    <source>
        <strain evidence="11">SCN18_10_11_15_R4_P_38_20</strain>
    </source>
</reference>
<comment type="caution">
    <text evidence="11">The sequence shown here is derived from an EMBL/GenBank/DDBJ whole genome shotgun (WGS) entry which is preliminary data.</text>
</comment>
<evidence type="ECO:0000256" key="1">
    <source>
        <dbReference type="ARBA" id="ARBA00001947"/>
    </source>
</evidence>
<name>A0A8J7TT42_9PROT</name>
<keyword evidence="7" id="KW-0802">TPR repeat</keyword>
<evidence type="ECO:0000256" key="3">
    <source>
        <dbReference type="ARBA" id="ARBA00022723"/>
    </source>
</evidence>
<protein>
    <submittedName>
        <fullName evidence="11">M48 family metallopeptidase</fullName>
    </submittedName>
</protein>
<dbReference type="GO" id="GO:0051603">
    <property type="term" value="P:proteolysis involved in protein catabolic process"/>
    <property type="evidence" value="ECO:0007669"/>
    <property type="project" value="TreeGrafter"/>
</dbReference>
<keyword evidence="8" id="KW-0732">Signal</keyword>
<keyword evidence="6" id="KW-0482">Metalloprotease</keyword>
<dbReference type="Gene3D" id="1.25.40.10">
    <property type="entry name" value="Tetratricopeptide repeat domain"/>
    <property type="match status" value="1"/>
</dbReference>
<dbReference type="SUPFAM" id="SSF48452">
    <property type="entry name" value="TPR-like"/>
    <property type="match status" value="1"/>
</dbReference>
<organism evidence="11 12">
    <name type="scientific">Candidatus Paracaedimonas acanthamoebae</name>
    <dbReference type="NCBI Taxonomy" id="244581"/>
    <lineage>
        <taxon>Bacteria</taxon>
        <taxon>Pseudomonadati</taxon>
        <taxon>Pseudomonadota</taxon>
        <taxon>Alphaproteobacteria</taxon>
        <taxon>Holosporales</taxon>
        <taxon>Caedimonadaceae</taxon>
        <taxon>Candidatus Paracaedimonas</taxon>
    </lineage>
</organism>
<evidence type="ECO:0000256" key="7">
    <source>
        <dbReference type="PROSITE-ProRule" id="PRU00339"/>
    </source>
</evidence>
<evidence type="ECO:0000256" key="2">
    <source>
        <dbReference type="ARBA" id="ARBA00022670"/>
    </source>
</evidence>
<dbReference type="InterPro" id="IPR001915">
    <property type="entry name" value="Peptidase_M48"/>
</dbReference>
<proteinExistence type="predicted"/>
<dbReference type="Pfam" id="PF23914">
    <property type="entry name" value="TPR_CcmH_CycH"/>
    <property type="match status" value="1"/>
</dbReference>
<dbReference type="AlphaFoldDB" id="A0A8J7TT42"/>
<feature type="domain" description="Cytochrome c-type biogenesis protein H TPR" evidence="10">
    <location>
        <begin position="301"/>
        <end position="394"/>
    </location>
</feature>
<evidence type="ECO:0000256" key="5">
    <source>
        <dbReference type="ARBA" id="ARBA00022833"/>
    </source>
</evidence>
<dbReference type="InterPro" id="IPR011990">
    <property type="entry name" value="TPR-like_helical_dom_sf"/>
</dbReference>
<dbReference type="PANTHER" id="PTHR22726">
    <property type="entry name" value="METALLOENDOPEPTIDASE OMA1"/>
    <property type="match status" value="1"/>
</dbReference>
<dbReference type="Gene3D" id="3.30.2010.10">
    <property type="entry name" value="Metalloproteases ('zincins'), catalytic domain"/>
    <property type="match status" value="1"/>
</dbReference>
<dbReference type="InterPro" id="IPR056413">
    <property type="entry name" value="TPR_CcmH_CycH"/>
</dbReference>
<evidence type="ECO:0000259" key="10">
    <source>
        <dbReference type="Pfam" id="PF23914"/>
    </source>
</evidence>
<dbReference type="EMBL" id="JAFKGL010000015">
    <property type="protein sequence ID" value="MBN9413021.1"/>
    <property type="molecule type" value="Genomic_DNA"/>
</dbReference>
<keyword evidence="5" id="KW-0862">Zinc</keyword>
<feature type="domain" description="Peptidase M48" evidence="9">
    <location>
        <begin position="48"/>
        <end position="226"/>
    </location>
</feature>
<feature type="signal peptide" evidence="8">
    <location>
        <begin position="1"/>
        <end position="26"/>
    </location>
</feature>
<sequence length="454" mass="50872">MKSNFSFIFLLLKSFVLPSISMGAQAIQEGVTIRDAEIEETLIDFTSPIFQVAGLKPENLKIFIIVDSDINAFATTEYSIFLNTGLILKSKTPEQIIGVLAHETGHIAGGHLAGREGMASKATTMAMAGMVLGVAAMLAGNADAAVGLTMGGISVAQNTFLHYNRGQEGSADTAGVKYLDKLQWSSKGFYEFMQSLEKQELLSSERQDLYMRSHPFSHDRVEFLKTHISHSPYTQKNLPDRFYASYKRILAKLEAFLQPSGQIFLKYGQNNTSVEARYARAIAYYRSNKVAEALNQIENLLHDYPKDPYFWELKGQINFENGHISDAIQAYQRAKDLKPDAALIRLSYAQVILEANTETYNREAIRELNKVLQKEKENPFTWRLLAIAHGRQKNIGVSALCLAEEALAIGKYDLALNQAKRAEHLLSSGPEKIRAEDIKEFAERELKRQEISSF</sequence>
<accession>A0A8J7TT42</accession>
<evidence type="ECO:0000256" key="8">
    <source>
        <dbReference type="SAM" id="SignalP"/>
    </source>
</evidence>
<dbReference type="GO" id="GO:0046872">
    <property type="term" value="F:metal ion binding"/>
    <property type="evidence" value="ECO:0007669"/>
    <property type="project" value="UniProtKB-KW"/>
</dbReference>
<dbReference type="Pfam" id="PF01435">
    <property type="entry name" value="Peptidase_M48"/>
    <property type="match status" value="1"/>
</dbReference>
<gene>
    <name evidence="11" type="ORF">J0H12_03760</name>
</gene>
<dbReference type="PROSITE" id="PS50005">
    <property type="entry name" value="TPR"/>
    <property type="match status" value="1"/>
</dbReference>
<evidence type="ECO:0000259" key="9">
    <source>
        <dbReference type="Pfam" id="PF01435"/>
    </source>
</evidence>
<dbReference type="PANTHER" id="PTHR22726:SF1">
    <property type="entry name" value="METALLOENDOPEPTIDASE OMA1, MITOCHONDRIAL"/>
    <property type="match status" value="1"/>
</dbReference>
<dbReference type="GO" id="GO:0016020">
    <property type="term" value="C:membrane"/>
    <property type="evidence" value="ECO:0007669"/>
    <property type="project" value="TreeGrafter"/>
</dbReference>
<evidence type="ECO:0000256" key="4">
    <source>
        <dbReference type="ARBA" id="ARBA00022801"/>
    </source>
</evidence>
<evidence type="ECO:0000313" key="11">
    <source>
        <dbReference type="EMBL" id="MBN9413021.1"/>
    </source>
</evidence>